<feature type="compositionally biased region" description="Polar residues" evidence="1">
    <location>
        <begin position="36"/>
        <end position="62"/>
    </location>
</feature>
<dbReference type="AlphaFoldDB" id="A0A1D2MG69"/>
<keyword evidence="3" id="KW-1185">Reference proteome</keyword>
<evidence type="ECO:0000256" key="1">
    <source>
        <dbReference type="SAM" id="MobiDB-lite"/>
    </source>
</evidence>
<reference evidence="2 3" key="1">
    <citation type="journal article" date="2016" name="Genome Biol. Evol.">
        <title>Gene Family Evolution Reflects Adaptation to Soil Environmental Stressors in the Genome of the Collembolan Orchesella cincta.</title>
        <authorList>
            <person name="Faddeeva-Vakhrusheva A."/>
            <person name="Derks M.F."/>
            <person name="Anvar S.Y."/>
            <person name="Agamennone V."/>
            <person name="Suring W."/>
            <person name="Smit S."/>
            <person name="van Straalen N.M."/>
            <person name="Roelofs D."/>
        </authorList>
    </citation>
    <scope>NUCLEOTIDE SEQUENCE [LARGE SCALE GENOMIC DNA]</scope>
    <source>
        <tissue evidence="2">Mixed pool</tissue>
    </source>
</reference>
<comment type="caution">
    <text evidence="2">The sequence shown here is derived from an EMBL/GenBank/DDBJ whole genome shotgun (WGS) entry which is preliminary data.</text>
</comment>
<protein>
    <submittedName>
        <fullName evidence="2">Uncharacterized protein</fullName>
    </submittedName>
</protein>
<dbReference type="Proteomes" id="UP000094527">
    <property type="component" value="Unassembled WGS sequence"/>
</dbReference>
<accession>A0A1D2MG69</accession>
<dbReference type="EMBL" id="LJIJ01001360">
    <property type="protein sequence ID" value="ODM91988.1"/>
    <property type="molecule type" value="Genomic_DNA"/>
</dbReference>
<sequence length="163" mass="17820">MTPATNLRGSGDTLCVPGIPVAERFRRRVEQGGGDASTQRAATETHNQQQLSQRQTMVSQTYSRGSGGSGRSWKEMLDAAKALHTSADNLQERICQLHCKFADVIVKSALLFDPTTVEMMGSGNGIPADLPSPTSAHFTRQEVDDNYERLVQGFLNERPGLEK</sequence>
<proteinExistence type="predicted"/>
<gene>
    <name evidence="2" type="ORF">Ocin01_14692</name>
</gene>
<evidence type="ECO:0000313" key="2">
    <source>
        <dbReference type="EMBL" id="ODM91988.1"/>
    </source>
</evidence>
<evidence type="ECO:0000313" key="3">
    <source>
        <dbReference type="Proteomes" id="UP000094527"/>
    </source>
</evidence>
<feature type="region of interest" description="Disordered" evidence="1">
    <location>
        <begin position="30"/>
        <end position="71"/>
    </location>
</feature>
<name>A0A1D2MG69_ORCCI</name>
<organism evidence="2 3">
    <name type="scientific">Orchesella cincta</name>
    <name type="common">Springtail</name>
    <name type="synonym">Podura cincta</name>
    <dbReference type="NCBI Taxonomy" id="48709"/>
    <lineage>
        <taxon>Eukaryota</taxon>
        <taxon>Metazoa</taxon>
        <taxon>Ecdysozoa</taxon>
        <taxon>Arthropoda</taxon>
        <taxon>Hexapoda</taxon>
        <taxon>Collembola</taxon>
        <taxon>Entomobryomorpha</taxon>
        <taxon>Entomobryoidea</taxon>
        <taxon>Orchesellidae</taxon>
        <taxon>Orchesellinae</taxon>
        <taxon>Orchesella</taxon>
    </lineage>
</organism>